<reference evidence="1 2" key="1">
    <citation type="submission" date="2016-03" db="EMBL/GenBank/DDBJ databases">
        <title>Microsymbionts genomes from the relict species Vavilovia formosa (Stev.) Fed.</title>
        <authorList>
            <person name="Kopat V."/>
            <person name="Chirak E."/>
            <person name="Kimeklis A."/>
            <person name="Andronov E."/>
        </authorList>
    </citation>
    <scope>NUCLEOTIDE SEQUENCE [LARGE SCALE GENOMIC DNA]</scope>
    <source>
        <strain evidence="1 2">Vaf07</strain>
    </source>
</reference>
<dbReference type="AlphaFoldDB" id="A0A163XXG5"/>
<name>A0A163XXG5_9BRAD</name>
<evidence type="ECO:0000313" key="2">
    <source>
        <dbReference type="Proteomes" id="UP000076574"/>
    </source>
</evidence>
<dbReference type="EMBL" id="LVYV01000045">
    <property type="protein sequence ID" value="KZD21517.1"/>
    <property type="molecule type" value="Genomic_DNA"/>
</dbReference>
<proteinExistence type="predicted"/>
<protein>
    <submittedName>
        <fullName evidence="1">Uncharacterized protein</fullName>
    </submittedName>
</protein>
<evidence type="ECO:0000313" key="1">
    <source>
        <dbReference type="EMBL" id="KZD21517.1"/>
    </source>
</evidence>
<keyword evidence="2" id="KW-1185">Reference proteome</keyword>
<comment type="caution">
    <text evidence="1">The sequence shown here is derived from an EMBL/GenBank/DDBJ whole genome shotgun (WGS) entry which is preliminary data.</text>
</comment>
<accession>A0A163XXG5</accession>
<sequence>MTGCGSFTHDLSSACSPCGEEYHPIDEHFLPLHVAFGAAGATPCVTRLHASATFVADAKGKRGAL</sequence>
<gene>
    <name evidence="1" type="ORF">A4A58_14255</name>
</gene>
<organism evidence="1 2">
    <name type="scientific">Tardiphaga robiniae</name>
    <dbReference type="NCBI Taxonomy" id="943830"/>
    <lineage>
        <taxon>Bacteria</taxon>
        <taxon>Pseudomonadati</taxon>
        <taxon>Pseudomonadota</taxon>
        <taxon>Alphaproteobacteria</taxon>
        <taxon>Hyphomicrobiales</taxon>
        <taxon>Nitrobacteraceae</taxon>
        <taxon>Tardiphaga</taxon>
    </lineage>
</organism>
<dbReference type="SUPFAM" id="SSF53213">
    <property type="entry name" value="LigB-like"/>
    <property type="match status" value="1"/>
</dbReference>
<dbReference type="Proteomes" id="UP000076574">
    <property type="component" value="Unassembled WGS sequence"/>
</dbReference>
<dbReference type="STRING" id="943830.A4A58_14255"/>